<dbReference type="PANTHER" id="PTHR37813">
    <property type="entry name" value="FELS-2 PROPHAGE PROTEIN"/>
    <property type="match status" value="1"/>
</dbReference>
<dbReference type="NCBIfam" id="TIGR01760">
    <property type="entry name" value="tape_meas_TP901"/>
    <property type="match status" value="1"/>
</dbReference>
<feature type="domain" description="Phage tail tape measure protein" evidence="3">
    <location>
        <begin position="214"/>
        <end position="406"/>
    </location>
</feature>
<evidence type="ECO:0000313" key="5">
    <source>
        <dbReference type="Proteomes" id="UP000385544"/>
    </source>
</evidence>
<dbReference type="Pfam" id="PF10145">
    <property type="entry name" value="PhageMin_Tail"/>
    <property type="match status" value="1"/>
</dbReference>
<evidence type="ECO:0000256" key="2">
    <source>
        <dbReference type="SAM" id="Coils"/>
    </source>
</evidence>
<accession>A0A564U2X6</accession>
<protein>
    <submittedName>
        <fullName evidence="4">Chromosome partition protein Smc</fullName>
    </submittedName>
</protein>
<feature type="coiled-coil region" evidence="2">
    <location>
        <begin position="734"/>
        <end position="782"/>
    </location>
</feature>
<evidence type="ECO:0000256" key="1">
    <source>
        <dbReference type="ARBA" id="ARBA00022612"/>
    </source>
</evidence>
<evidence type="ECO:0000313" key="4">
    <source>
        <dbReference type="EMBL" id="VUX13800.1"/>
    </source>
</evidence>
<gene>
    <name evidence="4" type="primary">smc_2</name>
    <name evidence="4" type="ORF">SCSS39_00213</name>
</gene>
<organism evidence="4 5">
    <name type="scientific">Streptococcus constellatus</name>
    <dbReference type="NCBI Taxonomy" id="76860"/>
    <lineage>
        <taxon>Bacteria</taxon>
        <taxon>Bacillati</taxon>
        <taxon>Bacillota</taxon>
        <taxon>Bacilli</taxon>
        <taxon>Lactobacillales</taxon>
        <taxon>Streptococcaceae</taxon>
        <taxon>Streptococcus</taxon>
        <taxon>Streptococcus anginosus group</taxon>
    </lineage>
</organism>
<evidence type="ECO:0000259" key="3">
    <source>
        <dbReference type="Pfam" id="PF10145"/>
    </source>
</evidence>
<dbReference type="OrthoDB" id="2137849at2"/>
<reference evidence="4 5" key="1">
    <citation type="submission" date="2019-07" db="EMBL/GenBank/DDBJ databases">
        <authorList>
            <person name="Hibberd C M."/>
            <person name="Gehrig L. J."/>
            <person name="Chang H.-W."/>
            <person name="Venkatesh S."/>
        </authorList>
    </citation>
    <scope>NUCLEOTIDE SEQUENCE [LARGE SCALE GENOMIC DNA]</scope>
    <source>
        <strain evidence="4">Streptococcus_constellatus_SS_Bg39</strain>
    </source>
</reference>
<feature type="coiled-coil region" evidence="2">
    <location>
        <begin position="65"/>
        <end position="92"/>
    </location>
</feature>
<dbReference type="EMBL" id="CABHMZ010000037">
    <property type="protein sequence ID" value="VUX13800.1"/>
    <property type="molecule type" value="Genomic_DNA"/>
</dbReference>
<keyword evidence="1" id="KW-1188">Viral release from host cell</keyword>
<keyword evidence="2" id="KW-0175">Coiled coil</keyword>
<sequence>MASNIGDLVATATLDIAPFMTNTKNLKTYLKGLDNSLRSVENSFKTKGDKLNKMRLLYDQTGQSLTNYQKLLARQSDKYNQLKAEIGDVNNATEAQKGVLLGARSEMTATAARVVELQGKYNALGRELSVFNRFGNAAIDFGNKMQSVSRSLGGVGSALTRGVTVPIAAGAGAVIKAAISWESAFAGVKKTNEEVVDSNGRVIYSYQDLENGLRGLATKLPASHQQIAAVAEAAGQLGIKTENVVSFTKTMIDMGESTNMSAEQAATSLARLANITKLPQNQFSNLGSAIVDLGNNFATTESEITEMALRLAGAGTQIGLTHGDILGLATALSSVGVEAEMGGSAVSKIMVKMQVAAKTGLAQMEQLSAKTGMTRRELELMSSNNSKGFKNLADSIGMTTNEMNGIIKSSRDLENFGKIAGMSAQEFKQAFEKDAIGAIQKFLQGLGDAEKHGSSAIEMLNEMGIKEVRLRDSLLRAANAQDLFKNAVARGNKAFNENTALTNEANKRYETTASKLKILKNELTETAIKFGGPLLDAIRNGVKAGEPYLQMLSKMAESFNSLDKEQQQNIIKWGLIVTAAGPAISILGKGANVLGSLSKGAGLASKGLGWVARELRNLLAAKSGVTELGSAAAGATAGTKTLSGALGGLSSIASPLGLALGTAGLAGGLVLLANAQDSARTKAEKFGTKLSGDVTSQLEAFNSKMYEAKNSMTNFETGATKSTENVKKAVTSMLDEIKQGAESYNKELEKVAQKYGISPDKIEKAKKNNEQIVKNAETMTQQISEIYSRHNGNVKQLTDTEKQIVESNVRQLAEARVRVLGLGKEKEKAILRTFNGDVANMTKGQLEDRFANLKQAMTEEQTLYKKQKADLKKLLDGGVIDREEYNTKMATLEAQHKATMSKFGEALAKVAQMHQAKSGGLVKYTEEAKKILSEYGLSFEDLANKATASAGKQSTAAAMIGNYTAKMSQDAKNATDQWNALVLDPKTGEVKTNASEEIAKALTAKDGWKNMEFVLKNANIKSNARAQVADALIAQGKWDSTTPKEKELLFQNAKGLKAIYDSKEQLEIWNSIPDKVKKLLADDTDFSTKATVAKDTLEKWNSLTPEQKKLVATNNTTEAVNLALSTLGIIPEHKLTSLDAKNNTQVATSAAQALIDGVKQLAPAQVHASDQTIGPTSSAQSKINSVKQLAPALVNAKDLTRGPTGSAKSNINSVHGKTVHINAVDNASGVIGSIRGMLSTLADKTINVFTRHINHAKGTNFHPGGLAMVNDQKGPLYRELVTLPSGEAFIPEGRDVILPLPRGSKVLPANKTKRLFPRYAKGIGFEDTNIAQLTSRMSRLSSEQRIEISSSNNSELKNMILELIQYFKDRESDDLLGHALDTIKEMAKRPTLVAVQADRQEVARLYAQPLAEEQAKREAILRAVDGKGW</sequence>
<proteinExistence type="predicted"/>
<dbReference type="Proteomes" id="UP000385544">
    <property type="component" value="Unassembled WGS sequence"/>
</dbReference>
<dbReference type="InterPro" id="IPR010090">
    <property type="entry name" value="Phage_tape_meas"/>
</dbReference>
<dbReference type="RefSeq" id="WP_144211261.1">
    <property type="nucleotide sequence ID" value="NZ_CABHMZ010000037.1"/>
</dbReference>
<name>A0A564U2X6_STRCV</name>
<dbReference type="PANTHER" id="PTHR37813:SF1">
    <property type="entry name" value="FELS-2 PROPHAGE PROTEIN"/>
    <property type="match status" value="1"/>
</dbReference>